<evidence type="ECO:0000256" key="7">
    <source>
        <dbReference type="ARBA" id="ARBA00048859"/>
    </source>
</evidence>
<evidence type="ECO:0000256" key="4">
    <source>
        <dbReference type="ARBA" id="ARBA00022679"/>
    </source>
</evidence>
<dbReference type="InterPro" id="IPR006130">
    <property type="entry name" value="Asp/Orn_carbamoylTrfase"/>
</dbReference>
<comment type="function">
    <text evidence="6">Catalyzes the condensation of carbamoyl phosphate and aspartate to form carbamoyl aspartate and inorganic phosphate, the committed step in the de novo pyrimidine nucleotide biosynthesis pathway.</text>
</comment>
<evidence type="ECO:0000259" key="11">
    <source>
        <dbReference type="Pfam" id="PF02729"/>
    </source>
</evidence>
<evidence type="ECO:0000259" key="10">
    <source>
        <dbReference type="Pfam" id="PF00185"/>
    </source>
</evidence>
<feature type="domain" description="Aspartate/ornithine carbamoyltransferase Asp/Orn-binding" evidence="10">
    <location>
        <begin position="173"/>
        <end position="327"/>
    </location>
</feature>
<dbReference type="SUPFAM" id="SSF53671">
    <property type="entry name" value="Aspartate/ornithine carbamoyltransferase"/>
    <property type="match status" value="1"/>
</dbReference>
<protein>
    <recommendedName>
        <fullName evidence="3 8">Aspartate carbamoyltransferase</fullName>
        <ecNumber evidence="3 8">2.1.3.2</ecNumber>
    </recommendedName>
</protein>
<evidence type="ECO:0000313" key="12">
    <source>
        <dbReference type="EMBL" id="CEP27214.1"/>
    </source>
</evidence>
<dbReference type="GO" id="GO:0005829">
    <property type="term" value="C:cytosol"/>
    <property type="evidence" value="ECO:0007669"/>
    <property type="project" value="TreeGrafter"/>
</dbReference>
<dbReference type="PANTHER" id="PTHR45753:SF6">
    <property type="entry name" value="ASPARTATE CARBAMOYLTRANSFERASE"/>
    <property type="match status" value="1"/>
</dbReference>
<comment type="similarity">
    <text evidence="2">Belongs to the aspartate/ornithine carbamoyltransferase superfamily. ATCase family.</text>
</comment>
<dbReference type="PRINTS" id="PR00101">
    <property type="entry name" value="ATCASE"/>
</dbReference>
<dbReference type="GO" id="GO:0004070">
    <property type="term" value="F:aspartate carbamoyltransferase activity"/>
    <property type="evidence" value="ECO:0007669"/>
    <property type="project" value="UniProtKB-UniRule"/>
</dbReference>
<dbReference type="AlphaFoldDB" id="A0A068VT45"/>
<gene>
    <name evidence="12" type="primary">pyrB</name>
    <name evidence="12" type="ORF">PFCIRM138_00235</name>
</gene>
<proteinExistence type="inferred from homology"/>
<evidence type="ECO:0000256" key="2">
    <source>
        <dbReference type="ARBA" id="ARBA00008896"/>
    </source>
</evidence>
<dbReference type="InterPro" id="IPR036901">
    <property type="entry name" value="Asp/Orn_carbamoylTrfase_sf"/>
</dbReference>
<dbReference type="InterPro" id="IPR006131">
    <property type="entry name" value="Asp_carbamoyltransf_Asp/Orn-bd"/>
</dbReference>
<evidence type="ECO:0000256" key="9">
    <source>
        <dbReference type="RuleBase" id="RU003634"/>
    </source>
</evidence>
<dbReference type="RefSeq" id="WP_036941731.1">
    <property type="nucleotide sequence ID" value="NZ_CP010341.1"/>
</dbReference>
<keyword evidence="5" id="KW-0665">Pyrimidine biosynthesis</keyword>
<dbReference type="InterPro" id="IPR006132">
    <property type="entry name" value="Asp/Orn_carbamoyltranf_P-bd"/>
</dbReference>
<name>A0A068VT45_PROFF</name>
<evidence type="ECO:0000256" key="3">
    <source>
        <dbReference type="ARBA" id="ARBA00013008"/>
    </source>
</evidence>
<keyword evidence="4 9" id="KW-0808">Transferase</keyword>
<evidence type="ECO:0000256" key="1">
    <source>
        <dbReference type="ARBA" id="ARBA00004852"/>
    </source>
</evidence>
<sequence>MSSDDATVPVSSLPPFGPGQHLLSVSQLDRAALTSLFGLAESLRPVGQGTQVCRILEGAMLGSLFFEPSTRTRLSFESAFQRLGGAVVSTTGFTFSSMAKGESIHDTARVVSGYSDALVVRHPDTGSVAEFADASVVPVINAGDGSGEHPSQSLLDLFTMRQELEARGKSIDGATIAVLGDLRYGRTVHSLLRILGLYSKVTFRVFGPPALALPAEFFEVVSASGNRIVECDSVGEAIGPADVIYCTRVQKERLSEQDEESVHLKGDLLNMAILTQYGRPDAIIMHPLPRDSRHNSFDLSPDVDDFPGLAIFRQTDNGLLIRMAIFSIALGVADHVTDDLRPAAWQRR</sequence>
<comment type="pathway">
    <text evidence="1">Pyrimidine metabolism; UMP biosynthesis via de novo pathway; (S)-dihydroorotate from bicarbonate: step 2/3.</text>
</comment>
<evidence type="ECO:0000256" key="5">
    <source>
        <dbReference type="ARBA" id="ARBA00022975"/>
    </source>
</evidence>
<dbReference type="GO" id="GO:0016597">
    <property type="term" value="F:amino acid binding"/>
    <property type="evidence" value="ECO:0007669"/>
    <property type="project" value="InterPro"/>
</dbReference>
<dbReference type="GO" id="GO:0044205">
    <property type="term" value="P:'de novo' UMP biosynthetic process"/>
    <property type="evidence" value="ECO:0007669"/>
    <property type="project" value="UniProtKB-UniPathway"/>
</dbReference>
<dbReference type="PROSITE" id="PS00097">
    <property type="entry name" value="CARBAMOYLTRANSFERASE"/>
    <property type="match status" value="1"/>
</dbReference>
<dbReference type="KEGG" id="pfre:RM25_1658"/>
<dbReference type="GO" id="GO:0006207">
    <property type="term" value="P:'de novo' pyrimidine nucleobase biosynthetic process"/>
    <property type="evidence" value="ECO:0007669"/>
    <property type="project" value="InterPro"/>
</dbReference>
<comment type="catalytic activity">
    <reaction evidence="7">
        <text>carbamoyl phosphate + L-aspartate = N-carbamoyl-L-aspartate + phosphate + H(+)</text>
        <dbReference type="Rhea" id="RHEA:20013"/>
        <dbReference type="ChEBI" id="CHEBI:15378"/>
        <dbReference type="ChEBI" id="CHEBI:29991"/>
        <dbReference type="ChEBI" id="CHEBI:32814"/>
        <dbReference type="ChEBI" id="CHEBI:43474"/>
        <dbReference type="ChEBI" id="CHEBI:58228"/>
        <dbReference type="EC" id="2.1.3.2"/>
    </reaction>
</comment>
<evidence type="ECO:0000256" key="6">
    <source>
        <dbReference type="ARBA" id="ARBA00043884"/>
    </source>
</evidence>
<accession>A0A068VT45</accession>
<dbReference type="Pfam" id="PF02729">
    <property type="entry name" value="OTCace_N"/>
    <property type="match status" value="1"/>
</dbReference>
<organism evidence="12">
    <name type="scientific">Propionibacterium freudenreichii subsp. freudenreichii</name>
    <dbReference type="NCBI Taxonomy" id="66712"/>
    <lineage>
        <taxon>Bacteria</taxon>
        <taxon>Bacillati</taxon>
        <taxon>Actinomycetota</taxon>
        <taxon>Actinomycetes</taxon>
        <taxon>Propionibacteriales</taxon>
        <taxon>Propionibacteriaceae</taxon>
        <taxon>Propionibacterium</taxon>
    </lineage>
</organism>
<dbReference type="InterPro" id="IPR002082">
    <property type="entry name" value="Asp_carbamoyltransf"/>
</dbReference>
<reference evidence="12" key="1">
    <citation type="submission" date="2014-08" db="EMBL/GenBank/DDBJ databases">
        <authorList>
            <person name="Falentin Helene"/>
        </authorList>
    </citation>
    <scope>NUCLEOTIDE SEQUENCE</scope>
</reference>
<dbReference type="GO" id="GO:0006520">
    <property type="term" value="P:amino acid metabolic process"/>
    <property type="evidence" value="ECO:0007669"/>
    <property type="project" value="InterPro"/>
</dbReference>
<dbReference type="NCBIfam" id="TIGR00670">
    <property type="entry name" value="asp_carb_tr"/>
    <property type="match status" value="1"/>
</dbReference>
<dbReference type="PANTHER" id="PTHR45753">
    <property type="entry name" value="ORNITHINE CARBAMOYLTRANSFERASE, MITOCHONDRIAL"/>
    <property type="match status" value="1"/>
</dbReference>
<dbReference type="EC" id="2.1.3.2" evidence="3 8"/>
<dbReference type="PRINTS" id="PR00100">
    <property type="entry name" value="AOTCASE"/>
</dbReference>
<dbReference type="EMBL" id="LM676429">
    <property type="protein sequence ID" value="CEP27214.1"/>
    <property type="molecule type" value="Genomic_DNA"/>
</dbReference>
<dbReference type="Gene3D" id="3.40.50.1370">
    <property type="entry name" value="Aspartate/ornithine carbamoyltransferase"/>
    <property type="match status" value="2"/>
</dbReference>
<dbReference type="UniPathway" id="UPA00070">
    <property type="reaction ID" value="UER00116"/>
</dbReference>
<dbReference type="Pfam" id="PF00185">
    <property type="entry name" value="OTCace"/>
    <property type="match status" value="1"/>
</dbReference>
<dbReference type="PATRIC" id="fig|66712.6.peg.1689"/>
<feature type="domain" description="Aspartate/ornithine carbamoyltransferase carbamoyl-P binding" evidence="11">
    <location>
        <begin position="20"/>
        <end position="162"/>
    </location>
</feature>
<evidence type="ECO:0000256" key="8">
    <source>
        <dbReference type="NCBIfam" id="TIGR00670"/>
    </source>
</evidence>